<keyword evidence="3" id="KW-0804">Transcription</keyword>
<comment type="caution">
    <text evidence="5">The sequence shown here is derived from an EMBL/GenBank/DDBJ whole genome shotgun (WGS) entry which is preliminary data.</text>
</comment>
<reference evidence="5" key="1">
    <citation type="submission" date="2020-11" db="EMBL/GenBank/DDBJ databases">
        <title>Whole-genome analyses of Nonomuraea sp. K274.</title>
        <authorList>
            <person name="Veyisoglu A."/>
        </authorList>
    </citation>
    <scope>NUCLEOTIDE SEQUENCE</scope>
    <source>
        <strain evidence="5">K274</strain>
    </source>
</reference>
<evidence type="ECO:0000259" key="4">
    <source>
        <dbReference type="PROSITE" id="PS51118"/>
    </source>
</evidence>
<dbReference type="Proteomes" id="UP000605361">
    <property type="component" value="Unassembled WGS sequence"/>
</dbReference>
<dbReference type="InterPro" id="IPR036390">
    <property type="entry name" value="WH_DNA-bd_sf"/>
</dbReference>
<dbReference type="InterPro" id="IPR002577">
    <property type="entry name" value="HTH_HxlR"/>
</dbReference>
<keyword evidence="1" id="KW-0805">Transcription regulation</keyword>
<gene>
    <name evidence="5" type="ORF">ITP53_51665</name>
</gene>
<dbReference type="GO" id="GO:0003677">
    <property type="term" value="F:DNA binding"/>
    <property type="evidence" value="ECO:0007669"/>
    <property type="project" value="UniProtKB-KW"/>
</dbReference>
<evidence type="ECO:0000313" key="6">
    <source>
        <dbReference type="Proteomes" id="UP000605361"/>
    </source>
</evidence>
<evidence type="ECO:0000256" key="2">
    <source>
        <dbReference type="ARBA" id="ARBA00023125"/>
    </source>
</evidence>
<dbReference type="AlphaFoldDB" id="A0A931F4T0"/>
<feature type="domain" description="HTH hxlR-type" evidence="4">
    <location>
        <begin position="18"/>
        <end position="116"/>
    </location>
</feature>
<keyword evidence="2" id="KW-0238">DNA-binding</keyword>
<protein>
    <submittedName>
        <fullName evidence="5">Helix-turn-helix transcriptional regulator</fullName>
    </submittedName>
</protein>
<evidence type="ECO:0000256" key="3">
    <source>
        <dbReference type="ARBA" id="ARBA00023163"/>
    </source>
</evidence>
<dbReference type="Pfam" id="PF01638">
    <property type="entry name" value="HxlR"/>
    <property type="match status" value="1"/>
</dbReference>
<dbReference type="PANTHER" id="PTHR33204:SF18">
    <property type="entry name" value="TRANSCRIPTIONAL REGULATORY PROTEIN"/>
    <property type="match status" value="1"/>
</dbReference>
<keyword evidence="6" id="KW-1185">Reference proteome</keyword>
<accession>A0A931F4T0</accession>
<dbReference type="SUPFAM" id="SSF46785">
    <property type="entry name" value="Winged helix' DNA-binding domain"/>
    <property type="match status" value="1"/>
</dbReference>
<dbReference type="InterPro" id="IPR036388">
    <property type="entry name" value="WH-like_DNA-bd_sf"/>
</dbReference>
<dbReference type="EMBL" id="JADOGI010000342">
    <property type="protein sequence ID" value="MBF8194000.1"/>
    <property type="molecule type" value="Genomic_DNA"/>
</dbReference>
<evidence type="ECO:0000256" key="1">
    <source>
        <dbReference type="ARBA" id="ARBA00023015"/>
    </source>
</evidence>
<dbReference type="Gene3D" id="1.10.10.10">
    <property type="entry name" value="Winged helix-like DNA-binding domain superfamily/Winged helix DNA-binding domain"/>
    <property type="match status" value="1"/>
</dbReference>
<name>A0A931F4T0_9ACTN</name>
<dbReference type="PANTHER" id="PTHR33204">
    <property type="entry name" value="TRANSCRIPTIONAL REGULATOR, MARR FAMILY"/>
    <property type="match status" value="1"/>
</dbReference>
<dbReference type="PROSITE" id="PS51118">
    <property type="entry name" value="HTH_HXLR"/>
    <property type="match status" value="1"/>
</dbReference>
<organism evidence="5 6">
    <name type="scientific">Nonomuraea cypriaca</name>
    <dbReference type="NCBI Taxonomy" id="1187855"/>
    <lineage>
        <taxon>Bacteria</taxon>
        <taxon>Bacillati</taxon>
        <taxon>Actinomycetota</taxon>
        <taxon>Actinomycetes</taxon>
        <taxon>Streptosporangiales</taxon>
        <taxon>Streptosporangiaceae</taxon>
        <taxon>Nonomuraea</taxon>
    </lineage>
</organism>
<evidence type="ECO:0000313" key="5">
    <source>
        <dbReference type="EMBL" id="MBF8194000.1"/>
    </source>
</evidence>
<proteinExistence type="predicted"/>
<sequence>MPRIQIPQSARNVYSASCPCRLILDLLADKWSALVLSALEPGPARFGAVKAKLAGISPKVLTAVLRRLEEHELITRTIYPAVPLHVEYELTDLGRDACVPLGALLYWVEDNIERFPALPGTPGK</sequence>